<evidence type="ECO:0000313" key="11">
    <source>
        <dbReference type="EMBL" id="CAF4051577.1"/>
    </source>
</evidence>
<feature type="region of interest" description="Disordered" evidence="7">
    <location>
        <begin position="1444"/>
        <end position="1466"/>
    </location>
</feature>
<dbReference type="OrthoDB" id="115435at2759"/>
<accession>A0A815B8E4</accession>
<feature type="compositionally biased region" description="Low complexity" evidence="7">
    <location>
        <begin position="1513"/>
        <end position="1527"/>
    </location>
</feature>
<comment type="caution">
    <text evidence="10">The sequence shown here is derived from an EMBL/GenBank/DDBJ whole genome shotgun (WGS) entry which is preliminary data.</text>
</comment>
<dbReference type="FunFam" id="3.30.420.10:FF:000032">
    <property type="entry name" value="Retrovirus-related Pol polyprotein from transposon 297-like Protein"/>
    <property type="match status" value="1"/>
</dbReference>
<evidence type="ECO:0000256" key="1">
    <source>
        <dbReference type="ARBA" id="ARBA00022679"/>
    </source>
</evidence>
<name>A0A815B8E4_9BILA</name>
<dbReference type="PANTHER" id="PTHR37984:SF5">
    <property type="entry name" value="PROTEIN NYNRIN-LIKE"/>
    <property type="match status" value="1"/>
</dbReference>
<keyword evidence="4" id="KW-0255">Endonuclease</keyword>
<gene>
    <name evidence="10" type="ORF">GPM918_LOCUS26900</name>
    <name evidence="11" type="ORF">SRO942_LOCUS27131</name>
</gene>
<dbReference type="InterPro" id="IPR000477">
    <property type="entry name" value="RT_dom"/>
</dbReference>
<dbReference type="SUPFAM" id="SSF53098">
    <property type="entry name" value="Ribonuclease H-like"/>
    <property type="match status" value="1"/>
</dbReference>
<dbReference type="Proteomes" id="UP000663829">
    <property type="component" value="Unassembled WGS sequence"/>
</dbReference>
<dbReference type="InterPro" id="IPR043128">
    <property type="entry name" value="Rev_trsase/Diguanyl_cyclase"/>
</dbReference>
<organism evidence="10 12">
    <name type="scientific">Didymodactylos carnosus</name>
    <dbReference type="NCBI Taxonomy" id="1234261"/>
    <lineage>
        <taxon>Eukaryota</taxon>
        <taxon>Metazoa</taxon>
        <taxon>Spiralia</taxon>
        <taxon>Gnathifera</taxon>
        <taxon>Rotifera</taxon>
        <taxon>Eurotatoria</taxon>
        <taxon>Bdelloidea</taxon>
        <taxon>Philodinida</taxon>
        <taxon>Philodinidae</taxon>
        <taxon>Didymodactylos</taxon>
    </lineage>
</organism>
<evidence type="ECO:0000256" key="7">
    <source>
        <dbReference type="SAM" id="MobiDB-lite"/>
    </source>
</evidence>
<dbReference type="GO" id="GO:0003964">
    <property type="term" value="F:RNA-directed DNA polymerase activity"/>
    <property type="evidence" value="ECO:0007669"/>
    <property type="project" value="UniProtKB-KW"/>
</dbReference>
<dbReference type="EMBL" id="CAJOBC010021561">
    <property type="protein sequence ID" value="CAF4051577.1"/>
    <property type="molecule type" value="Genomic_DNA"/>
</dbReference>
<evidence type="ECO:0000256" key="4">
    <source>
        <dbReference type="ARBA" id="ARBA00022759"/>
    </source>
</evidence>
<dbReference type="InterPro" id="IPR041373">
    <property type="entry name" value="RT_RNaseH"/>
</dbReference>
<dbReference type="InterPro" id="IPR001584">
    <property type="entry name" value="Integrase_cat-core"/>
</dbReference>
<dbReference type="GO" id="GO:0004519">
    <property type="term" value="F:endonuclease activity"/>
    <property type="evidence" value="ECO:0007669"/>
    <property type="project" value="UniProtKB-KW"/>
</dbReference>
<feature type="region of interest" description="Disordered" evidence="7">
    <location>
        <begin position="1480"/>
        <end position="1539"/>
    </location>
</feature>
<evidence type="ECO:0000259" key="8">
    <source>
        <dbReference type="PROSITE" id="PS50878"/>
    </source>
</evidence>
<dbReference type="Gene3D" id="3.30.70.270">
    <property type="match status" value="2"/>
</dbReference>
<dbReference type="GO" id="GO:0015074">
    <property type="term" value="P:DNA integration"/>
    <property type="evidence" value="ECO:0007669"/>
    <property type="project" value="InterPro"/>
</dbReference>
<protein>
    <recommendedName>
        <fullName evidence="13">Reverse transcriptase</fullName>
    </recommendedName>
</protein>
<dbReference type="CDD" id="cd01647">
    <property type="entry name" value="RT_LTR"/>
    <property type="match status" value="1"/>
</dbReference>
<keyword evidence="5" id="KW-0378">Hydrolase</keyword>
<dbReference type="PANTHER" id="PTHR37984">
    <property type="entry name" value="PROTEIN CBG26694"/>
    <property type="match status" value="1"/>
</dbReference>
<evidence type="ECO:0000313" key="10">
    <source>
        <dbReference type="EMBL" id="CAF1267231.1"/>
    </source>
</evidence>
<dbReference type="Pfam" id="PF00078">
    <property type="entry name" value="RVT_1"/>
    <property type="match status" value="1"/>
</dbReference>
<dbReference type="Pfam" id="PF17917">
    <property type="entry name" value="RT_RNaseH"/>
    <property type="match status" value="1"/>
</dbReference>
<evidence type="ECO:0000256" key="2">
    <source>
        <dbReference type="ARBA" id="ARBA00022695"/>
    </source>
</evidence>
<evidence type="ECO:0008006" key="13">
    <source>
        <dbReference type="Google" id="ProtNLM"/>
    </source>
</evidence>
<keyword evidence="12" id="KW-1185">Reference proteome</keyword>
<dbReference type="GO" id="GO:0003676">
    <property type="term" value="F:nucleic acid binding"/>
    <property type="evidence" value="ECO:0007669"/>
    <property type="project" value="InterPro"/>
</dbReference>
<dbReference type="FunFam" id="1.10.340.70:FF:000001">
    <property type="entry name" value="Retrovirus-related Pol polyprotein from transposon gypsy-like Protein"/>
    <property type="match status" value="1"/>
</dbReference>
<dbReference type="Proteomes" id="UP000681722">
    <property type="component" value="Unassembled WGS sequence"/>
</dbReference>
<dbReference type="CDD" id="cd09274">
    <property type="entry name" value="RNase_HI_RT_Ty3"/>
    <property type="match status" value="1"/>
</dbReference>
<dbReference type="EMBL" id="CAJNOQ010011043">
    <property type="protein sequence ID" value="CAF1267231.1"/>
    <property type="molecule type" value="Genomic_DNA"/>
</dbReference>
<evidence type="ECO:0000256" key="5">
    <source>
        <dbReference type="ARBA" id="ARBA00022801"/>
    </source>
</evidence>
<feature type="domain" description="Reverse transcriptase" evidence="8">
    <location>
        <begin position="276"/>
        <end position="455"/>
    </location>
</feature>
<evidence type="ECO:0000256" key="3">
    <source>
        <dbReference type="ARBA" id="ARBA00022722"/>
    </source>
</evidence>
<dbReference type="InterPro" id="IPR050951">
    <property type="entry name" value="Retrovirus_Pol_polyprotein"/>
</dbReference>
<dbReference type="Gene3D" id="3.10.10.10">
    <property type="entry name" value="HIV Type 1 Reverse Transcriptase, subunit A, domain 1"/>
    <property type="match status" value="1"/>
</dbReference>
<dbReference type="InterPro" id="IPR036397">
    <property type="entry name" value="RNaseH_sf"/>
</dbReference>
<dbReference type="Gene3D" id="3.30.420.10">
    <property type="entry name" value="Ribonuclease H-like superfamily/Ribonuclease H"/>
    <property type="match status" value="1"/>
</dbReference>
<evidence type="ECO:0000259" key="9">
    <source>
        <dbReference type="PROSITE" id="PS50994"/>
    </source>
</evidence>
<proteinExistence type="predicted"/>
<feature type="domain" description="Integrase catalytic" evidence="9">
    <location>
        <begin position="864"/>
        <end position="1029"/>
    </location>
</feature>
<dbReference type="InterPro" id="IPR041588">
    <property type="entry name" value="Integrase_H2C2"/>
</dbReference>
<evidence type="ECO:0000313" key="12">
    <source>
        <dbReference type="Proteomes" id="UP000663829"/>
    </source>
</evidence>
<keyword evidence="2" id="KW-0548">Nucleotidyltransferase</keyword>
<dbReference type="InterPro" id="IPR012337">
    <property type="entry name" value="RNaseH-like_sf"/>
</dbReference>
<dbReference type="PROSITE" id="PS50994">
    <property type="entry name" value="INTEGRASE"/>
    <property type="match status" value="1"/>
</dbReference>
<evidence type="ECO:0000256" key="6">
    <source>
        <dbReference type="ARBA" id="ARBA00022918"/>
    </source>
</evidence>
<keyword evidence="6" id="KW-0695">RNA-directed DNA polymerase</keyword>
<reference evidence="10" key="1">
    <citation type="submission" date="2021-02" db="EMBL/GenBank/DDBJ databases">
        <authorList>
            <person name="Nowell W R."/>
        </authorList>
    </citation>
    <scope>NUCLEOTIDE SEQUENCE</scope>
</reference>
<keyword evidence="3" id="KW-0540">Nuclease</keyword>
<dbReference type="GO" id="GO:0016787">
    <property type="term" value="F:hydrolase activity"/>
    <property type="evidence" value="ECO:0007669"/>
    <property type="project" value="UniProtKB-KW"/>
</dbReference>
<dbReference type="Pfam" id="PF17921">
    <property type="entry name" value="Integrase_H2C2"/>
    <property type="match status" value="1"/>
</dbReference>
<sequence length="1539" mass="177385">MLLGNDWINKYKIHLLSDEQRLTIPAFKGRRLSFPYVAPPDLSYPVYLAEQITIPASSQRLINVNLQVKQANDLIFQPINHLQSKLLFIPNAFVNVLNYTTKVLLINAQNKQRTLAKNTKVGIISRELEPSVCLVLNKPSSNLNQDHSSRLLSNSRTVRLQADDSSNQTEAQCDKCHKKFLSGNDLQQHLREICYPQEIRVHINKLTQHIEDPTQKIQVQDILWRNKDIFDSTPSIVNIEPQSAIKTGNHPPIFCKQYPASAKDQQTKAEEVNKLLQRGQIEESTSPWSSPVVLVKKKDGTIRFCIDYRKLNDVTIKDVFPLPRIDEIFDELAAAVFYTKFDFKAGYFQIPLARQDRSKTAFSTRHNHYQFTVLPQGISNGPPTFQRIINHILGPSRWHYALAYIDDIIIYSSTFEEHLIHLNEICKKLKDAKFKLNPDKCTIVKTKIEYLGHVIEQGKIHPCPNNIRGLINTRIPKTPAEASRFLKAAEYYRKFIPKFSIITEPLRKFVPTTKTEARKYQKQQITLTAEELQAFEQLKQILTSALVLRLPNNKYAFKVQTDASDQGNGCVLLQDYPDGEHPSGYISKKFTSSQKKWSPIEQECYALICALDKWHIYLSGTKFTWETDHRALIHLKNKAQTNKRCERWRLRIAEYQIQIKHIKGINNPMPDYLSRSPVDDPEEDPDELIDVSSKSTQTEAIASSLPIVFAVQTRTMAKQNTADQSVVKPPVSTTPLTLEVKPESCIIPFTLDELKMAQQNDDETRQIIDDIKNHHNYFTKNGLLLRRNTPPVPLVPKGILRNSILKIYHDTAANGSHFGRDKTLHKIRERYYWPSMTKDIQHHLKSCIQCAQFNPQRRKAPGHLKPIPPPSGVWELLSMDFHGPITPSSKRGNKYIITITDVLSKFVIAKSVRDCSATTVVRFLKEDVITKFGTPKCILTDNGTHFTASLTEELFKQFGVVHLYTTPYHPQTNGQIERFNSTMDSKIGALSNQNKSDWDEQLSFVIFSYNTSIHSTTKEVPFKLLFGRVPVLPFDHQDEIVSIPQDPDYTKKLDEYLSSLTQEARNNIANNQARYKIRYDSNRQNPSYRIGDLVLIKSLGMRYKFDVRYEGPFRIIQQNGQKTFVVEHVKKNTLRRQVTVDQEEIDCLQDRLINARLTKNQRRSIRKNIKNLKYFLTYDVFEPLNFTTEHVTYRTTEFQLQDYINKASNAVRFFLDTESIIQPHTRAPNRPALIQIQIVHPNESSLVLLFETKFMPRTTSPKFTLVQQLFKTILTSKATIHSWGSIRELDNFVPFGLFDESQILNANSIDQQINYHILTLQSNCHCELCSQKLENDPFSLQDALVHSSRLFLNKQCTISKFDCGLDPRLFSRTREQTIHCKQLSDYAAADCLAIQHLFTNGFLKDIQLHYHHHYPDSSPSPQRFPTLPLAPPLVSLPLEDNDYEMISDDENNNSTTEQQRTNEAPTCLRMILKRPELWKQVEDSEEEEQPPLPKNSRRPISIEEYRQRRALITVTSMTSPTPVSLSPKLPQQEHEQSQP</sequence>
<dbReference type="PROSITE" id="PS50878">
    <property type="entry name" value="RT_POL"/>
    <property type="match status" value="1"/>
</dbReference>
<dbReference type="Pfam" id="PF00665">
    <property type="entry name" value="rve"/>
    <property type="match status" value="1"/>
</dbReference>
<dbReference type="Gene3D" id="1.10.340.70">
    <property type="match status" value="1"/>
</dbReference>
<dbReference type="SUPFAM" id="SSF56672">
    <property type="entry name" value="DNA/RNA polymerases"/>
    <property type="match status" value="1"/>
</dbReference>
<dbReference type="InterPro" id="IPR043502">
    <property type="entry name" value="DNA/RNA_pol_sf"/>
</dbReference>
<feature type="compositionally biased region" description="Polar residues" evidence="7">
    <location>
        <begin position="1452"/>
        <end position="1464"/>
    </location>
</feature>
<keyword evidence="1" id="KW-0808">Transferase</keyword>